<dbReference type="Pfam" id="PF02458">
    <property type="entry name" value="Transferase"/>
    <property type="match status" value="1"/>
</dbReference>
<dbReference type="AlphaFoldDB" id="A0A9W6THH4"/>
<dbReference type="PANTHER" id="PTHR31642:SF310">
    <property type="entry name" value="FATTY ALCOHOL:CAFFEOYL-COA ACYLTRANSFERASE"/>
    <property type="match status" value="1"/>
</dbReference>
<proteinExistence type="predicted"/>
<dbReference type="Proteomes" id="UP001165121">
    <property type="component" value="Unassembled WGS sequence"/>
</dbReference>
<dbReference type="InterPro" id="IPR023213">
    <property type="entry name" value="CAT-like_dom_sf"/>
</dbReference>
<evidence type="ECO:0000256" key="1">
    <source>
        <dbReference type="ARBA" id="ARBA00022679"/>
    </source>
</evidence>
<evidence type="ECO:0000313" key="2">
    <source>
        <dbReference type="EMBL" id="GMF15229.1"/>
    </source>
</evidence>
<name>A0A9W6THH4_9STRA</name>
<keyword evidence="3" id="KW-1185">Reference proteome</keyword>
<dbReference type="GO" id="GO:0016747">
    <property type="term" value="F:acyltransferase activity, transferring groups other than amino-acyl groups"/>
    <property type="evidence" value="ECO:0007669"/>
    <property type="project" value="TreeGrafter"/>
</dbReference>
<keyword evidence="1" id="KW-0808">Transferase</keyword>
<dbReference type="InterPro" id="IPR050317">
    <property type="entry name" value="Plant_Fungal_Acyltransferase"/>
</dbReference>
<reference evidence="2" key="1">
    <citation type="submission" date="2023-04" db="EMBL/GenBank/DDBJ databases">
        <title>Phytophthora fragariaefolia NBRC 109709.</title>
        <authorList>
            <person name="Ichikawa N."/>
            <person name="Sato H."/>
            <person name="Tonouchi N."/>
        </authorList>
    </citation>
    <scope>NUCLEOTIDE SEQUENCE</scope>
    <source>
        <strain evidence="2">NBRC 109709</strain>
    </source>
</reference>
<evidence type="ECO:0000313" key="3">
    <source>
        <dbReference type="Proteomes" id="UP001165121"/>
    </source>
</evidence>
<protein>
    <submittedName>
        <fullName evidence="2">Unnamed protein product</fullName>
    </submittedName>
</protein>
<dbReference type="Gene3D" id="3.30.559.10">
    <property type="entry name" value="Chloramphenicol acetyltransferase-like domain"/>
    <property type="match status" value="2"/>
</dbReference>
<accession>A0A9W6THH4</accession>
<comment type="caution">
    <text evidence="2">The sequence shown here is derived from an EMBL/GenBank/DDBJ whole genome shotgun (WGS) entry which is preliminary data.</text>
</comment>
<dbReference type="PANTHER" id="PTHR31642">
    <property type="entry name" value="TRICHOTHECENE 3-O-ACETYLTRANSFERASE"/>
    <property type="match status" value="1"/>
</dbReference>
<sequence>MPPTQTEEFALPLTPKGSTALIDHVDECCSKEVLLPLSPLDAMMHKLGVMLLYIFPRPASSSAVYDLKKLHSSFITLVDDDYTILIGELHMDAQTGVVSVKQTHEARQSGAAGIRFETNTQSPMTTEEAMAQLSWELMPMPRGQTELIGVKATLLSDGGMVIGIDASHTLLDGEGMFTLMTAWGHHFRGMDKKDRLVINHDRHLLGGSGSPAQQPHPEFQVIDMKSATNHSEASMVLPAPVLPSTSQHRFHFTPSMMKTIKDVASQEAVLRSSDPNYVSTIDAITALFTALISHARGHGQDVKVTTALNARRRLVPQLPENFAGNVIFSALSSYDAAELRPEDNGAGNISPSMLSKLAQRVRGSIRGSDSNYLRDAINFMTNQNNLLAVQPATNFVFGPDIMYTSWVRTGMYDAEFEGTHPWYVSVPPLPLDGFVIITEVPKGIPRVDVLVFLESTAMEKLRKLFAGVEYLHD</sequence>
<gene>
    <name evidence="2" type="ORF">Pfra01_000034900</name>
</gene>
<dbReference type="EMBL" id="BSXT01000029">
    <property type="protein sequence ID" value="GMF15229.1"/>
    <property type="molecule type" value="Genomic_DNA"/>
</dbReference>
<dbReference type="OrthoDB" id="671439at2759"/>
<organism evidence="2 3">
    <name type="scientific">Phytophthora fragariaefolia</name>
    <dbReference type="NCBI Taxonomy" id="1490495"/>
    <lineage>
        <taxon>Eukaryota</taxon>
        <taxon>Sar</taxon>
        <taxon>Stramenopiles</taxon>
        <taxon>Oomycota</taxon>
        <taxon>Peronosporomycetes</taxon>
        <taxon>Peronosporales</taxon>
        <taxon>Peronosporaceae</taxon>
        <taxon>Phytophthora</taxon>
    </lineage>
</organism>